<reference evidence="10 11" key="2">
    <citation type="submission" date="2012-02" db="EMBL/GenBank/DDBJ databases">
        <title>Improved High-Quality Draft sequence of Eubacterium cellulosolvens 6.</title>
        <authorList>
            <consortium name="US DOE Joint Genome Institute"/>
            <person name="Lucas S."/>
            <person name="Han J."/>
            <person name="Lapidus A."/>
            <person name="Cheng J.-F."/>
            <person name="Goodwin L."/>
            <person name="Pitluck S."/>
            <person name="Peters L."/>
            <person name="Mikhailova N."/>
            <person name="Gu W."/>
            <person name="Detter J.C."/>
            <person name="Han C."/>
            <person name="Tapia R."/>
            <person name="Land M."/>
            <person name="Hauser L."/>
            <person name="Kyrpides N."/>
            <person name="Ivanova N."/>
            <person name="Pagani I."/>
            <person name="Johnson E."/>
            <person name="Mukhopadhyay B."/>
            <person name="Anderson I."/>
            <person name="Woyke T."/>
        </authorList>
    </citation>
    <scope>NUCLEOTIDE SEQUENCE [LARGE SCALE GENOMIC DNA]</scope>
    <source>
        <strain evidence="10 11">6</strain>
    </source>
</reference>
<keyword evidence="7 8" id="KW-0472">Membrane</keyword>
<dbReference type="OrthoDB" id="9809216at2"/>
<dbReference type="PANTHER" id="PTHR38438:SF1">
    <property type="entry name" value="RIBOFLAVIN TRANSPORTER RIBU"/>
    <property type="match status" value="1"/>
</dbReference>
<evidence type="ECO:0000256" key="5">
    <source>
        <dbReference type="ARBA" id="ARBA00022692"/>
    </source>
</evidence>
<evidence type="ECO:0000256" key="7">
    <source>
        <dbReference type="ARBA" id="ARBA00023136"/>
    </source>
</evidence>
<keyword evidence="6 9" id="KW-1133">Transmembrane helix</keyword>
<dbReference type="PANTHER" id="PTHR38438">
    <property type="entry name" value="RIBOFLAVIN TRANSPORTER RIBU"/>
    <property type="match status" value="1"/>
</dbReference>
<dbReference type="HOGENOM" id="CLU_086673_1_0_9"/>
<evidence type="ECO:0000256" key="8">
    <source>
        <dbReference type="PIRNR" id="PIRNR037778"/>
    </source>
</evidence>
<dbReference type="eggNOG" id="COG3601">
    <property type="taxonomic scope" value="Bacteria"/>
</dbReference>
<dbReference type="InterPro" id="IPR025720">
    <property type="entry name" value="RibU"/>
</dbReference>
<keyword evidence="4 8" id="KW-1003">Cell membrane</keyword>
<evidence type="ECO:0000256" key="2">
    <source>
        <dbReference type="ARBA" id="ARBA00005540"/>
    </source>
</evidence>
<dbReference type="InterPro" id="IPR024529">
    <property type="entry name" value="ECF_trnsprt_substrate-spec"/>
</dbReference>
<keyword evidence="11" id="KW-1185">Reference proteome</keyword>
<organism evidence="10 11">
    <name type="scientific">Eubacterium cellulosolvens (strain ATCC 43171 / JCM 9499 / 6)</name>
    <name type="common">Cillobacterium cellulosolvens</name>
    <dbReference type="NCBI Taxonomy" id="633697"/>
    <lineage>
        <taxon>Bacteria</taxon>
        <taxon>Bacillati</taxon>
        <taxon>Bacillota</taxon>
        <taxon>Clostridia</taxon>
        <taxon>Eubacteriales</taxon>
        <taxon>Eubacteriaceae</taxon>
        <taxon>Eubacterium</taxon>
    </lineage>
</organism>
<dbReference type="GO" id="GO:0005886">
    <property type="term" value="C:plasma membrane"/>
    <property type="evidence" value="ECO:0007669"/>
    <property type="project" value="UniProtKB-SubCell"/>
</dbReference>
<evidence type="ECO:0000313" key="10">
    <source>
        <dbReference type="EMBL" id="EIM57017.1"/>
    </source>
</evidence>
<accession>I5AT94</accession>
<evidence type="ECO:0000256" key="3">
    <source>
        <dbReference type="ARBA" id="ARBA00022448"/>
    </source>
</evidence>
<dbReference type="GO" id="GO:0032217">
    <property type="term" value="F:riboflavin transmembrane transporter activity"/>
    <property type="evidence" value="ECO:0007669"/>
    <property type="project" value="UniProtKB-UniRule"/>
</dbReference>
<proteinExistence type="inferred from homology"/>
<sequence>MTEFAIANRKTGIGVRYIAVTGILAAIAFVLMLIEIPVAFIMPYFIKFDLSDLPALVGAFSMGPICGVLIELIKNLFHTFVSGSFGVGELSNFMLGGVFTFVAGVVYRYNKNKKGAVIGAIAGAIAMAVISYPFNLYIVYPVYFNFMSKDAVLNAYQVILPSVDSIEASLLIFNVPFTFVKGMIDVLITLLIYKPLSPILKGKR</sequence>
<feature type="transmembrane region" description="Helical" evidence="9">
    <location>
        <begin position="17"/>
        <end position="41"/>
    </location>
</feature>
<comment type="function">
    <text evidence="8">Probably a riboflavin-binding protein that interacts with the energy-coupling factor (ECF) ABC-transporter complex.</text>
</comment>
<keyword evidence="3 8" id="KW-0813">Transport</keyword>
<dbReference type="Gene3D" id="1.10.1760.20">
    <property type="match status" value="1"/>
</dbReference>
<dbReference type="STRING" id="633697.EubceDRAFT1_1200"/>
<keyword evidence="5 9" id="KW-0812">Transmembrane</keyword>
<evidence type="ECO:0000256" key="9">
    <source>
        <dbReference type="SAM" id="Phobius"/>
    </source>
</evidence>
<comment type="subcellular location">
    <subcellularLocation>
        <location evidence="1">Cell membrane</location>
        <topology evidence="1">Multi-pass membrane protein</topology>
    </subcellularLocation>
</comment>
<protein>
    <recommendedName>
        <fullName evidence="8">Riboflavin transporter</fullName>
    </recommendedName>
</protein>
<evidence type="ECO:0000256" key="4">
    <source>
        <dbReference type="ARBA" id="ARBA00022475"/>
    </source>
</evidence>
<reference evidence="10 11" key="1">
    <citation type="submission" date="2010-08" db="EMBL/GenBank/DDBJ databases">
        <authorList>
            <consortium name="US DOE Joint Genome Institute (JGI-PGF)"/>
            <person name="Lucas S."/>
            <person name="Copeland A."/>
            <person name="Lapidus A."/>
            <person name="Cheng J.-F."/>
            <person name="Bruce D."/>
            <person name="Goodwin L."/>
            <person name="Pitluck S."/>
            <person name="Land M.L."/>
            <person name="Hauser L."/>
            <person name="Chang Y.-J."/>
            <person name="Anderson I.J."/>
            <person name="Johnson E."/>
            <person name="Mulhopadhyay B."/>
            <person name="Kyrpides N."/>
            <person name="Woyke T.J."/>
        </authorList>
    </citation>
    <scope>NUCLEOTIDE SEQUENCE [LARGE SCALE GENOMIC DNA]</scope>
    <source>
        <strain evidence="10 11">6</strain>
    </source>
</reference>
<dbReference type="Pfam" id="PF12822">
    <property type="entry name" value="ECF_trnsprt"/>
    <property type="match status" value="1"/>
</dbReference>
<evidence type="ECO:0000256" key="6">
    <source>
        <dbReference type="ARBA" id="ARBA00022989"/>
    </source>
</evidence>
<evidence type="ECO:0000313" key="11">
    <source>
        <dbReference type="Proteomes" id="UP000005753"/>
    </source>
</evidence>
<comment type="similarity">
    <text evidence="2 8">Belongs to the prokaryotic riboflavin transporter (P-RFT) (TC 2.A.87) family.</text>
</comment>
<feature type="transmembrane region" description="Helical" evidence="9">
    <location>
        <begin position="170"/>
        <end position="193"/>
    </location>
</feature>
<dbReference type="AlphaFoldDB" id="I5AT94"/>
<dbReference type="EMBL" id="CM001487">
    <property type="protein sequence ID" value="EIM57017.1"/>
    <property type="molecule type" value="Genomic_DNA"/>
</dbReference>
<gene>
    <name evidence="10" type="ORF">EubceDRAFT1_1200</name>
</gene>
<feature type="transmembrane region" description="Helical" evidence="9">
    <location>
        <begin position="90"/>
        <end position="109"/>
    </location>
</feature>
<dbReference type="PIRSF" id="PIRSF037778">
    <property type="entry name" value="UCP037778_transp_RibU"/>
    <property type="match status" value="1"/>
</dbReference>
<feature type="transmembrane region" description="Helical" evidence="9">
    <location>
        <begin position="53"/>
        <end position="70"/>
    </location>
</feature>
<dbReference type="Proteomes" id="UP000005753">
    <property type="component" value="Chromosome"/>
</dbReference>
<feature type="transmembrane region" description="Helical" evidence="9">
    <location>
        <begin position="116"/>
        <end position="140"/>
    </location>
</feature>
<name>I5AT94_EUBC6</name>
<evidence type="ECO:0000256" key="1">
    <source>
        <dbReference type="ARBA" id="ARBA00004651"/>
    </source>
</evidence>